<proteinExistence type="predicted"/>
<dbReference type="PANTHER" id="PTHR43280">
    <property type="entry name" value="ARAC-FAMILY TRANSCRIPTIONAL REGULATOR"/>
    <property type="match status" value="1"/>
</dbReference>
<dbReference type="PRINTS" id="PR00032">
    <property type="entry name" value="HTHARAC"/>
</dbReference>
<dbReference type="SMART" id="SM00342">
    <property type="entry name" value="HTH_ARAC"/>
    <property type="match status" value="1"/>
</dbReference>
<dbReference type="Gene3D" id="2.60.120.280">
    <property type="entry name" value="Regulatory protein AraC"/>
    <property type="match status" value="1"/>
</dbReference>
<dbReference type="Pfam" id="PF12833">
    <property type="entry name" value="HTH_18"/>
    <property type="match status" value="1"/>
</dbReference>
<sequence>MPNAFPVSNQISNGCEYFHKSNSSGISSLILSYAGEEACLPGHRFGPAIRSQYLLHFITKGKGQFCVEGKTYPLKANQVFLIQPNITTYYSADTKDPWAYIWVGFDGSDARKILQDCGLLERPYVDYNPDKTLLQCLKNIIDGLQNETTNDFRLLGDLFTIFGYLKDSRDASPSGGGGDNNHYLIDAVDYIKTNYFKRITVQDIADHIAIDRTYLYRLFIQGYAMSPKQFLQNYRIHSASNFLANTNMAVSDIAARCGFNDVSTFCAHFKKSTGFTPKQYRNIDGNLQMTWKAL</sequence>
<keyword evidence="3" id="KW-0804">Transcription</keyword>
<dbReference type="GO" id="GO:0003700">
    <property type="term" value="F:DNA-binding transcription factor activity"/>
    <property type="evidence" value="ECO:0007669"/>
    <property type="project" value="InterPro"/>
</dbReference>
<dbReference type="Gene3D" id="1.10.10.60">
    <property type="entry name" value="Homeodomain-like"/>
    <property type="match status" value="2"/>
</dbReference>
<dbReference type="PROSITE" id="PS00041">
    <property type="entry name" value="HTH_ARAC_FAMILY_1"/>
    <property type="match status" value="1"/>
</dbReference>
<keyword evidence="2" id="KW-0238">DNA-binding</keyword>
<protein>
    <submittedName>
        <fullName evidence="5">AraC family transcriptional regulator</fullName>
    </submittedName>
</protein>
<evidence type="ECO:0000259" key="4">
    <source>
        <dbReference type="PROSITE" id="PS01124"/>
    </source>
</evidence>
<dbReference type="CDD" id="cd06986">
    <property type="entry name" value="cupin_MmsR-like_N"/>
    <property type="match status" value="1"/>
</dbReference>
<keyword evidence="1" id="KW-0805">Transcription regulation</keyword>
<dbReference type="Proteomes" id="UP000886858">
    <property type="component" value="Unassembled WGS sequence"/>
</dbReference>
<dbReference type="AlphaFoldDB" id="A0A9D2I7M6"/>
<evidence type="ECO:0000256" key="3">
    <source>
        <dbReference type="ARBA" id="ARBA00023163"/>
    </source>
</evidence>
<dbReference type="InterPro" id="IPR003313">
    <property type="entry name" value="AraC-bd"/>
</dbReference>
<evidence type="ECO:0000256" key="2">
    <source>
        <dbReference type="ARBA" id="ARBA00023125"/>
    </source>
</evidence>
<dbReference type="InterPro" id="IPR037923">
    <property type="entry name" value="HTH-like"/>
</dbReference>
<dbReference type="InterPro" id="IPR009057">
    <property type="entry name" value="Homeodomain-like_sf"/>
</dbReference>
<name>A0A9D2I7M6_9FIRM</name>
<dbReference type="PROSITE" id="PS01124">
    <property type="entry name" value="HTH_ARAC_FAMILY_2"/>
    <property type="match status" value="1"/>
</dbReference>
<evidence type="ECO:0000313" key="6">
    <source>
        <dbReference type="Proteomes" id="UP000886858"/>
    </source>
</evidence>
<dbReference type="GO" id="GO:0043565">
    <property type="term" value="F:sequence-specific DNA binding"/>
    <property type="evidence" value="ECO:0007669"/>
    <property type="project" value="InterPro"/>
</dbReference>
<dbReference type="Pfam" id="PF02311">
    <property type="entry name" value="AraC_binding"/>
    <property type="match status" value="1"/>
</dbReference>
<dbReference type="EMBL" id="DWYY01000084">
    <property type="protein sequence ID" value="HJA93048.1"/>
    <property type="molecule type" value="Genomic_DNA"/>
</dbReference>
<dbReference type="InterPro" id="IPR020449">
    <property type="entry name" value="Tscrpt_reg_AraC-type_HTH"/>
</dbReference>
<reference evidence="5" key="1">
    <citation type="journal article" date="2021" name="PeerJ">
        <title>Extensive microbial diversity within the chicken gut microbiome revealed by metagenomics and culture.</title>
        <authorList>
            <person name="Gilroy R."/>
            <person name="Ravi A."/>
            <person name="Getino M."/>
            <person name="Pursley I."/>
            <person name="Horton D.L."/>
            <person name="Alikhan N.F."/>
            <person name="Baker D."/>
            <person name="Gharbi K."/>
            <person name="Hall N."/>
            <person name="Watson M."/>
            <person name="Adriaenssens E.M."/>
            <person name="Foster-Nyarko E."/>
            <person name="Jarju S."/>
            <person name="Secka A."/>
            <person name="Antonio M."/>
            <person name="Oren A."/>
            <person name="Chaudhuri R.R."/>
            <person name="La Ragione R."/>
            <person name="Hildebrand F."/>
            <person name="Pallen M.J."/>
        </authorList>
    </citation>
    <scope>NUCLEOTIDE SEQUENCE</scope>
    <source>
        <strain evidence="5">CHK179-7159</strain>
    </source>
</reference>
<dbReference type="InterPro" id="IPR018062">
    <property type="entry name" value="HTH_AraC-typ_CS"/>
</dbReference>
<reference evidence="5" key="2">
    <citation type="submission" date="2021-04" db="EMBL/GenBank/DDBJ databases">
        <authorList>
            <person name="Gilroy R."/>
        </authorList>
    </citation>
    <scope>NUCLEOTIDE SEQUENCE</scope>
    <source>
        <strain evidence="5">CHK179-7159</strain>
    </source>
</reference>
<organism evidence="5 6">
    <name type="scientific">Candidatus Eisenbergiella merdipullorum</name>
    <dbReference type="NCBI Taxonomy" id="2838553"/>
    <lineage>
        <taxon>Bacteria</taxon>
        <taxon>Bacillati</taxon>
        <taxon>Bacillota</taxon>
        <taxon>Clostridia</taxon>
        <taxon>Lachnospirales</taxon>
        <taxon>Lachnospiraceae</taxon>
        <taxon>Eisenbergiella</taxon>
    </lineage>
</organism>
<dbReference type="SUPFAM" id="SSF46689">
    <property type="entry name" value="Homeodomain-like"/>
    <property type="match status" value="2"/>
</dbReference>
<dbReference type="InterPro" id="IPR018060">
    <property type="entry name" value="HTH_AraC"/>
</dbReference>
<gene>
    <name evidence="5" type="ORF">H9717_08020</name>
</gene>
<dbReference type="PANTHER" id="PTHR43280:SF2">
    <property type="entry name" value="HTH-TYPE TRANSCRIPTIONAL REGULATOR EXSA"/>
    <property type="match status" value="1"/>
</dbReference>
<evidence type="ECO:0000313" key="5">
    <source>
        <dbReference type="EMBL" id="HJA93048.1"/>
    </source>
</evidence>
<evidence type="ECO:0000256" key="1">
    <source>
        <dbReference type="ARBA" id="ARBA00023015"/>
    </source>
</evidence>
<comment type="caution">
    <text evidence="5">The sequence shown here is derived from an EMBL/GenBank/DDBJ whole genome shotgun (WGS) entry which is preliminary data.</text>
</comment>
<dbReference type="SUPFAM" id="SSF51215">
    <property type="entry name" value="Regulatory protein AraC"/>
    <property type="match status" value="1"/>
</dbReference>
<feature type="domain" description="HTH araC/xylS-type" evidence="4">
    <location>
        <begin position="185"/>
        <end position="283"/>
    </location>
</feature>
<accession>A0A9D2I7M6</accession>